<dbReference type="EMBL" id="CATOUU010000985">
    <property type="protein sequence ID" value="CAI9965152.1"/>
    <property type="molecule type" value="Genomic_DNA"/>
</dbReference>
<keyword evidence="3" id="KW-1185">Reference proteome</keyword>
<dbReference type="Proteomes" id="UP001642409">
    <property type="component" value="Unassembled WGS sequence"/>
</dbReference>
<organism evidence="1">
    <name type="scientific">Hexamita inflata</name>
    <dbReference type="NCBI Taxonomy" id="28002"/>
    <lineage>
        <taxon>Eukaryota</taxon>
        <taxon>Metamonada</taxon>
        <taxon>Diplomonadida</taxon>
        <taxon>Hexamitidae</taxon>
        <taxon>Hexamitinae</taxon>
        <taxon>Hexamita</taxon>
    </lineage>
</organism>
<dbReference type="AlphaFoldDB" id="A0AA86QXN7"/>
<reference evidence="2 3" key="2">
    <citation type="submission" date="2024-07" db="EMBL/GenBank/DDBJ databases">
        <authorList>
            <person name="Akdeniz Z."/>
        </authorList>
    </citation>
    <scope>NUCLEOTIDE SEQUENCE [LARGE SCALE GENOMIC DNA]</scope>
</reference>
<gene>
    <name evidence="2" type="ORF">HINF_LOCUS12087</name>
    <name evidence="1" type="ORF">HINF_LOCUS52797</name>
</gene>
<evidence type="ECO:0000313" key="3">
    <source>
        <dbReference type="Proteomes" id="UP001642409"/>
    </source>
</evidence>
<reference evidence="1" key="1">
    <citation type="submission" date="2023-06" db="EMBL/GenBank/DDBJ databases">
        <authorList>
            <person name="Kurt Z."/>
        </authorList>
    </citation>
    <scope>NUCLEOTIDE SEQUENCE</scope>
</reference>
<accession>A0AA86QXN7</accession>
<evidence type="ECO:0000313" key="1">
    <source>
        <dbReference type="EMBL" id="CAI9965152.1"/>
    </source>
</evidence>
<dbReference type="EMBL" id="CAXDID020000027">
    <property type="protein sequence ID" value="CAL5991418.1"/>
    <property type="molecule type" value="Genomic_DNA"/>
</dbReference>
<name>A0AA86QXN7_9EUKA</name>
<sequence length="688" mass="81119">MPRVEACLFSYQCGLVLMCDSIKIILLDNETNEEKQEQFLQLFDRAFQIRSLKKHAIIFGKCEMLKLIHGTTHWLQMDKITPKLVDSGNKLFVMGIQYNIGQIKYEDAQFMTKIDEYYYFYSNNICYQTDENFFIIEQKSVNFPFYIRQQHQNFRMFDNDYPQWFVTSECNGRHFSNVYDMLYEFKPFETIPLTVIPEYPINHQQNHKVLSIAGQLLVTNGHDIFEYIDNTFKIISNTYFNCNSLRLHEINGQILVRDNINRNLYTLGLNYELLKIEENFRNSDLIVANKNYIINYNDKYCVTYCQNQILTHMNTSISSQGDDIKRINYILNNGEWDISQQTFTKILGAKKDQIFKVTIKYQNTQVPESILKISEQFNFNKSFIMYSYFILQNQLFIAKYLHSGIVKLILIDDKKEQIKYLVENCDIKLSYKDFTKVFKCDDVENYINVVDSQENINELFQNIDTEEIENFILENTEFNLKYISFCIVSHKQSSLVNKYVKIHTNEIQPQQLIKLMDEAIHANNIEYVTILSQLVCLNSINTRHCSPEVAQIIASVSINKEISKTLKHQQYYIIFSTPPVKILSAVYLCDYVHLTKLNIPCELVLLPFIIYFKEQLKINYTVNGNILLPAHLKKLQQNQINQLNLDQDESFKSTNYVSDSTDNYGYDDDYTDDYSDDNGFDDYLDELL</sequence>
<protein>
    <submittedName>
        <fullName evidence="1">Uncharacterized protein</fullName>
    </submittedName>
</protein>
<comment type="caution">
    <text evidence="1">The sequence shown here is derived from an EMBL/GenBank/DDBJ whole genome shotgun (WGS) entry which is preliminary data.</text>
</comment>
<proteinExistence type="predicted"/>
<evidence type="ECO:0000313" key="2">
    <source>
        <dbReference type="EMBL" id="CAL5991418.1"/>
    </source>
</evidence>